<dbReference type="GO" id="GO:0008948">
    <property type="term" value="F:oxaloacetate decarboxylase activity"/>
    <property type="evidence" value="ECO:0007669"/>
    <property type="project" value="TreeGrafter"/>
</dbReference>
<dbReference type="InterPro" id="IPR036704">
    <property type="entry name" value="RraA/RraA-like_sf"/>
</dbReference>
<dbReference type="Pfam" id="PF03737">
    <property type="entry name" value="RraA-like"/>
    <property type="match status" value="1"/>
</dbReference>
<feature type="binding site" evidence="5">
    <location>
        <begin position="111"/>
        <end position="114"/>
    </location>
    <ligand>
        <name>substrate</name>
    </ligand>
</feature>
<dbReference type="InterPro" id="IPR005493">
    <property type="entry name" value="RraA/RraA-like"/>
</dbReference>
<dbReference type="Proteomes" id="UP000199064">
    <property type="component" value="Unassembled WGS sequence"/>
</dbReference>
<keyword evidence="5" id="KW-0479">Metal-binding</keyword>
<evidence type="ECO:0000256" key="5">
    <source>
        <dbReference type="PIRSR" id="PIRSR605493-1"/>
    </source>
</evidence>
<evidence type="ECO:0000256" key="4">
    <source>
        <dbReference type="ARBA" id="ARBA00030169"/>
    </source>
</evidence>
<accession>A0A1H4LRK2</accession>
<evidence type="ECO:0000313" key="7">
    <source>
        <dbReference type="Proteomes" id="UP000199064"/>
    </source>
</evidence>
<dbReference type="GO" id="GO:0047443">
    <property type="term" value="F:4-hydroxy-4-methyl-2-oxoglutarate aldolase activity"/>
    <property type="evidence" value="ECO:0007669"/>
    <property type="project" value="TreeGrafter"/>
</dbReference>
<dbReference type="SUPFAM" id="SSF89562">
    <property type="entry name" value="RraA-like"/>
    <property type="match status" value="1"/>
</dbReference>
<dbReference type="CDD" id="cd16841">
    <property type="entry name" value="RraA_family"/>
    <property type="match status" value="1"/>
</dbReference>
<evidence type="ECO:0000256" key="2">
    <source>
        <dbReference type="ARBA" id="ARBA00016549"/>
    </source>
</evidence>
<dbReference type="PANTHER" id="PTHR33254">
    <property type="entry name" value="4-HYDROXY-4-METHYL-2-OXOGLUTARATE ALDOLASE 3-RELATED"/>
    <property type="match status" value="1"/>
</dbReference>
<dbReference type="EMBL" id="FNSL01000001">
    <property type="protein sequence ID" value="SEB73323.1"/>
    <property type="molecule type" value="Genomic_DNA"/>
</dbReference>
<evidence type="ECO:0000256" key="1">
    <source>
        <dbReference type="ARBA" id="ARBA00001968"/>
    </source>
</evidence>
<keyword evidence="7" id="KW-1185">Reference proteome</keyword>
<dbReference type="GO" id="GO:0046872">
    <property type="term" value="F:metal ion binding"/>
    <property type="evidence" value="ECO:0007669"/>
    <property type="project" value="UniProtKB-KW"/>
</dbReference>
<comment type="cofactor">
    <cofactor evidence="1">
        <name>a divalent metal cation</name>
        <dbReference type="ChEBI" id="CHEBI:60240"/>
    </cofactor>
</comment>
<sequence>MQRQHDPARDKERFAAAKQQLHTNVVGDILDSLGLYDQFLRPELRPVQHDAVLIGRAMTVLEIDAPFASFEDAHNATVAQPFGMMFEALDSLKENEVYVCTGASPRFALWGELMSTRAAVLGAAGAVVDGYSRDTRAVANHPFPVFSHGSYGQDQGARGKVVDYRVPIRMGNVWINPGDIIFGDIDGVLVVPQQVEDEVFAKAMEKVSGENVVRNALTAGLSTVEAFKHYGIM</sequence>
<dbReference type="AlphaFoldDB" id="A0A1H4LRK2"/>
<evidence type="ECO:0000256" key="3">
    <source>
        <dbReference type="ARBA" id="ARBA00029596"/>
    </source>
</evidence>
<dbReference type="RefSeq" id="WP_090329294.1">
    <property type="nucleotide sequence ID" value="NZ_FNSL01000001.1"/>
</dbReference>
<gene>
    <name evidence="6" type="ORF">SAMN05216452_2963</name>
</gene>
<organism evidence="6 7">
    <name type="scientific">Nitratireductor aquibiodomus</name>
    <dbReference type="NCBI Taxonomy" id="204799"/>
    <lineage>
        <taxon>Bacteria</taxon>
        <taxon>Pseudomonadati</taxon>
        <taxon>Pseudomonadota</taxon>
        <taxon>Alphaproteobacteria</taxon>
        <taxon>Hyphomicrobiales</taxon>
        <taxon>Phyllobacteriaceae</taxon>
        <taxon>Nitratireductor</taxon>
    </lineage>
</organism>
<keyword evidence="5" id="KW-0460">Magnesium</keyword>
<protein>
    <recommendedName>
        <fullName evidence="2">Putative 4-hydroxy-4-methyl-2-oxoglutarate aldolase</fullName>
    </recommendedName>
    <alternativeName>
        <fullName evidence="3">Regulator of ribonuclease activity homolog</fullName>
    </alternativeName>
    <alternativeName>
        <fullName evidence="4">RraA-like protein</fullName>
    </alternativeName>
</protein>
<comment type="cofactor">
    <cofactor evidence="5">
        <name>Mg(2+)</name>
        <dbReference type="ChEBI" id="CHEBI:18420"/>
    </cofactor>
</comment>
<dbReference type="PANTHER" id="PTHR33254:SF4">
    <property type="entry name" value="4-HYDROXY-4-METHYL-2-OXOGLUTARATE ALDOLASE 3-RELATED"/>
    <property type="match status" value="1"/>
</dbReference>
<feature type="binding site" evidence="5">
    <location>
        <position position="133"/>
    </location>
    <ligand>
        <name>substrate</name>
    </ligand>
</feature>
<evidence type="ECO:0000313" key="6">
    <source>
        <dbReference type="EMBL" id="SEB73323.1"/>
    </source>
</evidence>
<proteinExistence type="predicted"/>
<reference evidence="7" key="1">
    <citation type="submission" date="2016-10" db="EMBL/GenBank/DDBJ databases">
        <authorList>
            <person name="Varghese N."/>
            <person name="Submissions S."/>
        </authorList>
    </citation>
    <scope>NUCLEOTIDE SEQUENCE [LARGE SCALE GENOMIC DNA]</scope>
    <source>
        <strain evidence="7">ES.061</strain>
    </source>
</reference>
<dbReference type="Gene3D" id="3.50.30.40">
    <property type="entry name" value="Ribonuclease E inhibitor RraA/RraA-like"/>
    <property type="match status" value="1"/>
</dbReference>
<name>A0A1H4LRK2_9HYPH</name>
<feature type="binding site" evidence="5">
    <location>
        <position position="134"/>
    </location>
    <ligand>
        <name>Mg(2+)</name>
        <dbReference type="ChEBI" id="CHEBI:18420"/>
    </ligand>
</feature>